<protein>
    <submittedName>
        <fullName evidence="1">Uncharacterized protein</fullName>
    </submittedName>
</protein>
<dbReference type="Proteomes" id="UP000886501">
    <property type="component" value="Unassembled WGS sequence"/>
</dbReference>
<name>A0ACB6ZVB0_THEGA</name>
<evidence type="ECO:0000313" key="2">
    <source>
        <dbReference type="Proteomes" id="UP000886501"/>
    </source>
</evidence>
<reference evidence="1" key="1">
    <citation type="submission" date="2019-10" db="EMBL/GenBank/DDBJ databases">
        <authorList>
            <consortium name="DOE Joint Genome Institute"/>
            <person name="Kuo A."/>
            <person name="Miyauchi S."/>
            <person name="Kiss E."/>
            <person name="Drula E."/>
            <person name="Kohler A."/>
            <person name="Sanchez-Garcia M."/>
            <person name="Andreopoulos B."/>
            <person name="Barry K.W."/>
            <person name="Bonito G."/>
            <person name="Buee M."/>
            <person name="Carver A."/>
            <person name="Chen C."/>
            <person name="Cichocki N."/>
            <person name="Clum A."/>
            <person name="Culley D."/>
            <person name="Crous P.W."/>
            <person name="Fauchery L."/>
            <person name="Girlanda M."/>
            <person name="Hayes R."/>
            <person name="Keri Z."/>
            <person name="Labutti K."/>
            <person name="Lipzen A."/>
            <person name="Lombard V."/>
            <person name="Magnuson J."/>
            <person name="Maillard F."/>
            <person name="Morin E."/>
            <person name="Murat C."/>
            <person name="Nolan M."/>
            <person name="Ohm R."/>
            <person name="Pangilinan J."/>
            <person name="Pereira M."/>
            <person name="Perotto S."/>
            <person name="Peter M."/>
            <person name="Riley R."/>
            <person name="Sitrit Y."/>
            <person name="Stielow B."/>
            <person name="Szollosi G."/>
            <person name="Zifcakova L."/>
            <person name="Stursova M."/>
            <person name="Spatafora J.W."/>
            <person name="Tedersoo L."/>
            <person name="Vaario L.-M."/>
            <person name="Yamada A."/>
            <person name="Yan M."/>
            <person name="Wang P."/>
            <person name="Xu J."/>
            <person name="Bruns T."/>
            <person name="Baldrian P."/>
            <person name="Vilgalys R."/>
            <person name="Henrissat B."/>
            <person name="Grigoriev I.V."/>
            <person name="Hibbett D."/>
            <person name="Nagy L.G."/>
            <person name="Martin F.M."/>
        </authorList>
    </citation>
    <scope>NUCLEOTIDE SEQUENCE</scope>
    <source>
        <strain evidence="1">P2</strain>
    </source>
</reference>
<keyword evidence="2" id="KW-1185">Reference proteome</keyword>
<evidence type="ECO:0000313" key="1">
    <source>
        <dbReference type="EMBL" id="KAF9653325.1"/>
    </source>
</evidence>
<organism evidence="1 2">
    <name type="scientific">Thelephora ganbajun</name>
    <name type="common">Ganba fungus</name>
    <dbReference type="NCBI Taxonomy" id="370292"/>
    <lineage>
        <taxon>Eukaryota</taxon>
        <taxon>Fungi</taxon>
        <taxon>Dikarya</taxon>
        <taxon>Basidiomycota</taxon>
        <taxon>Agaricomycotina</taxon>
        <taxon>Agaricomycetes</taxon>
        <taxon>Thelephorales</taxon>
        <taxon>Thelephoraceae</taxon>
        <taxon>Thelephora</taxon>
    </lineage>
</organism>
<proteinExistence type="predicted"/>
<gene>
    <name evidence="1" type="ORF">BDM02DRAFT_3182863</name>
</gene>
<dbReference type="EMBL" id="MU117964">
    <property type="protein sequence ID" value="KAF9653325.1"/>
    <property type="molecule type" value="Genomic_DNA"/>
</dbReference>
<comment type="caution">
    <text evidence="1">The sequence shown here is derived from an EMBL/GenBank/DDBJ whole genome shotgun (WGS) entry which is preliminary data.</text>
</comment>
<reference evidence="1" key="2">
    <citation type="journal article" date="2020" name="Nat. Commun.">
        <title>Large-scale genome sequencing of mycorrhizal fungi provides insights into the early evolution of symbiotic traits.</title>
        <authorList>
            <person name="Miyauchi S."/>
            <person name="Kiss E."/>
            <person name="Kuo A."/>
            <person name="Drula E."/>
            <person name="Kohler A."/>
            <person name="Sanchez-Garcia M."/>
            <person name="Morin E."/>
            <person name="Andreopoulos B."/>
            <person name="Barry K.W."/>
            <person name="Bonito G."/>
            <person name="Buee M."/>
            <person name="Carver A."/>
            <person name="Chen C."/>
            <person name="Cichocki N."/>
            <person name="Clum A."/>
            <person name="Culley D."/>
            <person name="Crous P.W."/>
            <person name="Fauchery L."/>
            <person name="Girlanda M."/>
            <person name="Hayes R.D."/>
            <person name="Keri Z."/>
            <person name="LaButti K."/>
            <person name="Lipzen A."/>
            <person name="Lombard V."/>
            <person name="Magnuson J."/>
            <person name="Maillard F."/>
            <person name="Murat C."/>
            <person name="Nolan M."/>
            <person name="Ohm R.A."/>
            <person name="Pangilinan J."/>
            <person name="Pereira M.F."/>
            <person name="Perotto S."/>
            <person name="Peter M."/>
            <person name="Pfister S."/>
            <person name="Riley R."/>
            <person name="Sitrit Y."/>
            <person name="Stielow J.B."/>
            <person name="Szollosi G."/>
            <person name="Zifcakova L."/>
            <person name="Stursova M."/>
            <person name="Spatafora J.W."/>
            <person name="Tedersoo L."/>
            <person name="Vaario L.M."/>
            <person name="Yamada A."/>
            <person name="Yan M."/>
            <person name="Wang P."/>
            <person name="Xu J."/>
            <person name="Bruns T."/>
            <person name="Baldrian P."/>
            <person name="Vilgalys R."/>
            <person name="Dunand C."/>
            <person name="Henrissat B."/>
            <person name="Grigoriev I.V."/>
            <person name="Hibbett D."/>
            <person name="Nagy L.G."/>
            <person name="Martin F.M."/>
        </authorList>
    </citation>
    <scope>NUCLEOTIDE SEQUENCE</scope>
    <source>
        <strain evidence="1">P2</strain>
    </source>
</reference>
<accession>A0ACB6ZVB0</accession>
<sequence length="543" mass="61395">MLLSFSIDSDELGPQYRKQTSQPMPRKEINIESIRALEEQIREHEMAIVKLKRARNSLLNVSALPPEVLGDIFRWNVIREDDFEGLKEGSYNFLLVCHHWFEVASRTPELWSFWGNNLRDWEKRFSRYPTAPLDLVLNGREFDGNTLGSALRDALQDRAAWDTIRRIHLISEDSEFLDSIISPLAADCEEPRSSSVESLILWDENEITSVDVSDFFAYHRFPKLRRLELVNCTISSWDLMMLRTSALTTLILGFDYPSPAPTTSQLLSILASNPTLREISLSGYTVPDDGGKSSIRVPLHHLRELDLTGDPQHVFGLLNQLDHPKNMDSLAINLDDCAVEDISQIVGPYLRDYLRRRGRSQSGLGLHLSSEDLIALHVGDVGGIDFSAPAPGQMNKFVVIRIELNQMLPKDLLEEATLDLITHVPREEIVYFRAYGEPVAMEDMSVQLPYLRALHLVGTSLSAAFPKPTPDNDGKIFPSLQHITLDQVAVRRADWSPLTTFLTRRASSGSQIDTLEITGSYNMHVRVESSIGSMVREFRALES</sequence>